<dbReference type="InterPro" id="IPR043504">
    <property type="entry name" value="Peptidase_S1_PA_chymotrypsin"/>
</dbReference>
<evidence type="ECO:0000256" key="8">
    <source>
        <dbReference type="ARBA" id="ARBA00023157"/>
    </source>
</evidence>
<comment type="catalytic activity">
    <reaction evidence="9">
        <text>Preferential cleavage: Arg-|-Xaa, Lys-|-Xaa.</text>
        <dbReference type="EC" id="3.4.21.4"/>
    </reaction>
</comment>
<evidence type="ECO:0000313" key="14">
    <source>
        <dbReference type="Proteomes" id="UP001500889"/>
    </source>
</evidence>
<feature type="signal peptide" evidence="11">
    <location>
        <begin position="1"/>
        <end position="28"/>
    </location>
</feature>
<comment type="similarity">
    <text evidence="2">Belongs to the peptidase S1 family.</text>
</comment>
<dbReference type="GO" id="GO:0004252">
    <property type="term" value="F:serine-type endopeptidase activity"/>
    <property type="evidence" value="ECO:0007669"/>
    <property type="project" value="UniProtKB-EC"/>
</dbReference>
<dbReference type="InterPro" id="IPR001314">
    <property type="entry name" value="Peptidase_S1A"/>
</dbReference>
<keyword evidence="3 13" id="KW-0645">Protease</keyword>
<evidence type="ECO:0000256" key="6">
    <source>
        <dbReference type="ARBA" id="ARBA00022825"/>
    </source>
</evidence>
<dbReference type="InterPro" id="IPR018114">
    <property type="entry name" value="TRYPSIN_HIS"/>
</dbReference>
<dbReference type="EC" id="3.4.21.4" evidence="10"/>
<keyword evidence="6" id="KW-0720">Serine protease</keyword>
<reference evidence="13 14" key="1">
    <citation type="submission" date="2024-02" db="EMBL/GenBank/DDBJ databases">
        <title>A chromosome-level genome assembly of Drosophila madeirensis, a fruit fly species endemic to Madeira island.</title>
        <authorList>
            <person name="Tomihara K."/>
            <person name="Llopart A."/>
            <person name="Yamamoto D."/>
        </authorList>
    </citation>
    <scope>NUCLEOTIDE SEQUENCE [LARGE SCALE GENOMIC DNA]</scope>
    <source>
        <strain evidence="13 14">RF1</strain>
    </source>
</reference>
<dbReference type="PROSITE" id="PS51257">
    <property type="entry name" value="PROKAR_LIPOPROTEIN"/>
    <property type="match status" value="1"/>
</dbReference>
<dbReference type="EMBL" id="AP029266">
    <property type="protein sequence ID" value="BFG01387.1"/>
    <property type="molecule type" value="Genomic_DNA"/>
</dbReference>
<dbReference type="Gene3D" id="2.40.10.10">
    <property type="entry name" value="Trypsin-like serine proteases"/>
    <property type="match status" value="1"/>
</dbReference>
<keyword evidence="7" id="KW-0865">Zymogen</keyword>
<dbReference type="PANTHER" id="PTHR24276">
    <property type="entry name" value="POLYSERASE-RELATED"/>
    <property type="match status" value="1"/>
</dbReference>
<organism evidence="13 14">
    <name type="scientific">Drosophila madeirensis</name>
    <name type="common">Fruit fly</name>
    <dbReference type="NCBI Taxonomy" id="30013"/>
    <lineage>
        <taxon>Eukaryota</taxon>
        <taxon>Metazoa</taxon>
        <taxon>Ecdysozoa</taxon>
        <taxon>Arthropoda</taxon>
        <taxon>Hexapoda</taxon>
        <taxon>Insecta</taxon>
        <taxon>Pterygota</taxon>
        <taxon>Neoptera</taxon>
        <taxon>Endopterygota</taxon>
        <taxon>Diptera</taxon>
        <taxon>Brachycera</taxon>
        <taxon>Muscomorpha</taxon>
        <taxon>Ephydroidea</taxon>
        <taxon>Drosophilidae</taxon>
        <taxon>Drosophila</taxon>
        <taxon>Sophophora</taxon>
    </lineage>
</organism>
<dbReference type="SUPFAM" id="SSF50494">
    <property type="entry name" value="Trypsin-like serine proteases"/>
    <property type="match status" value="1"/>
</dbReference>
<evidence type="ECO:0000256" key="1">
    <source>
        <dbReference type="ARBA" id="ARBA00004239"/>
    </source>
</evidence>
<evidence type="ECO:0000256" key="5">
    <source>
        <dbReference type="ARBA" id="ARBA00022801"/>
    </source>
</evidence>
<dbReference type="FunFam" id="2.40.10.10:FF:000034">
    <property type="entry name" value="Eupolytin"/>
    <property type="match status" value="1"/>
</dbReference>
<sequence length="265" mass="28303">MVTPRFANSLALTIAVVVGCCLLPAAQSAPGWINGRVVGGEDAALGQFPHQVSLRNGGSHSCGGSILSRNYILTAAHCVTNVEDENGFHAPIAASRFTIRAGSNDRFSGGVLIQVVEVIVHENYGKFLNDVALLRLESPLFYSNSIKAIDLPTANTPADADIIISGWGLLKHQGDLPRYLQYNTLKSITVEKCGELIDFGVESELCLLHEADNGACNGDSGGPAVYNNQVVGVAGFVVDGCGSTYPDGYARVYYFNDWIRQHSDV</sequence>
<dbReference type="InterPro" id="IPR050430">
    <property type="entry name" value="Peptidase_S1"/>
</dbReference>
<dbReference type="GO" id="GO:0005576">
    <property type="term" value="C:extracellular region"/>
    <property type="evidence" value="ECO:0007669"/>
    <property type="project" value="UniProtKB-SubCell"/>
</dbReference>
<protein>
    <recommendedName>
        <fullName evidence="10">trypsin</fullName>
        <ecNumber evidence="10">3.4.21.4</ecNumber>
    </recommendedName>
</protein>
<evidence type="ECO:0000313" key="13">
    <source>
        <dbReference type="EMBL" id="BFG01387.1"/>
    </source>
</evidence>
<dbReference type="PRINTS" id="PR00722">
    <property type="entry name" value="CHYMOTRYPSIN"/>
</dbReference>
<feature type="chain" id="PRO_5043818336" description="trypsin" evidence="11">
    <location>
        <begin position="29"/>
        <end position="265"/>
    </location>
</feature>
<dbReference type="PROSITE" id="PS00134">
    <property type="entry name" value="TRYPSIN_HIS"/>
    <property type="match status" value="1"/>
</dbReference>
<keyword evidence="5" id="KW-0378">Hydrolase</keyword>
<keyword evidence="4 11" id="KW-0732">Signal</keyword>
<gene>
    <name evidence="13" type="ORF">DMAD_01149</name>
</gene>
<evidence type="ECO:0000256" key="9">
    <source>
        <dbReference type="ARBA" id="ARBA00036320"/>
    </source>
</evidence>
<keyword evidence="8" id="KW-1015">Disulfide bond</keyword>
<feature type="domain" description="Peptidase S1" evidence="12">
    <location>
        <begin position="37"/>
        <end position="264"/>
    </location>
</feature>
<dbReference type="GO" id="GO:0006508">
    <property type="term" value="P:proteolysis"/>
    <property type="evidence" value="ECO:0007669"/>
    <property type="project" value="UniProtKB-KW"/>
</dbReference>
<evidence type="ECO:0000256" key="10">
    <source>
        <dbReference type="ARBA" id="ARBA00038868"/>
    </source>
</evidence>
<dbReference type="PANTHER" id="PTHR24276:SF91">
    <property type="entry name" value="AT26814P-RELATED"/>
    <property type="match status" value="1"/>
</dbReference>
<evidence type="ECO:0000259" key="12">
    <source>
        <dbReference type="PROSITE" id="PS50240"/>
    </source>
</evidence>
<dbReference type="InterPro" id="IPR001254">
    <property type="entry name" value="Trypsin_dom"/>
</dbReference>
<dbReference type="PROSITE" id="PS50240">
    <property type="entry name" value="TRYPSIN_DOM"/>
    <property type="match status" value="1"/>
</dbReference>
<name>A0AAU9G128_DROMD</name>
<evidence type="ECO:0000256" key="3">
    <source>
        <dbReference type="ARBA" id="ARBA00022670"/>
    </source>
</evidence>
<evidence type="ECO:0000256" key="11">
    <source>
        <dbReference type="SAM" id="SignalP"/>
    </source>
</evidence>
<dbReference type="SMART" id="SM00020">
    <property type="entry name" value="Tryp_SPc"/>
    <property type="match status" value="1"/>
</dbReference>
<dbReference type="Proteomes" id="UP001500889">
    <property type="component" value="Chromosome A"/>
</dbReference>
<accession>A0AAU9G128</accession>
<dbReference type="InterPro" id="IPR009003">
    <property type="entry name" value="Peptidase_S1_PA"/>
</dbReference>
<keyword evidence="14" id="KW-1185">Reference proteome</keyword>
<comment type="subcellular location">
    <subcellularLocation>
        <location evidence="1">Secreted</location>
        <location evidence="1">Extracellular space</location>
    </subcellularLocation>
</comment>
<evidence type="ECO:0000256" key="7">
    <source>
        <dbReference type="ARBA" id="ARBA00023145"/>
    </source>
</evidence>
<evidence type="ECO:0000256" key="4">
    <source>
        <dbReference type="ARBA" id="ARBA00022729"/>
    </source>
</evidence>
<dbReference type="Pfam" id="PF00089">
    <property type="entry name" value="Trypsin"/>
    <property type="match status" value="1"/>
</dbReference>
<proteinExistence type="inferred from homology"/>
<evidence type="ECO:0000256" key="2">
    <source>
        <dbReference type="ARBA" id="ARBA00007664"/>
    </source>
</evidence>
<dbReference type="CDD" id="cd00190">
    <property type="entry name" value="Tryp_SPc"/>
    <property type="match status" value="1"/>
</dbReference>
<dbReference type="AlphaFoldDB" id="A0AAU9G128"/>